<comment type="caution">
    <text evidence="1">The sequence shown here is derived from an EMBL/GenBank/DDBJ whole genome shotgun (WGS) entry which is preliminary data.</text>
</comment>
<proteinExistence type="predicted"/>
<dbReference type="EMBL" id="BARS01023839">
    <property type="protein sequence ID" value="GAG01192.1"/>
    <property type="molecule type" value="Genomic_DNA"/>
</dbReference>
<feature type="non-terminal residue" evidence="1">
    <location>
        <position position="1"/>
    </location>
</feature>
<organism evidence="1">
    <name type="scientific">marine sediment metagenome</name>
    <dbReference type="NCBI Taxonomy" id="412755"/>
    <lineage>
        <taxon>unclassified sequences</taxon>
        <taxon>metagenomes</taxon>
        <taxon>ecological metagenomes</taxon>
    </lineage>
</organism>
<name>X0UPJ3_9ZZZZ</name>
<protein>
    <submittedName>
        <fullName evidence="1">Uncharacterized protein</fullName>
    </submittedName>
</protein>
<reference evidence="1" key="1">
    <citation type="journal article" date="2014" name="Front. Microbiol.">
        <title>High frequency of phylogenetically diverse reductive dehalogenase-homologous genes in deep subseafloor sedimentary metagenomes.</title>
        <authorList>
            <person name="Kawai M."/>
            <person name="Futagami T."/>
            <person name="Toyoda A."/>
            <person name="Takaki Y."/>
            <person name="Nishi S."/>
            <person name="Hori S."/>
            <person name="Arai W."/>
            <person name="Tsubouchi T."/>
            <person name="Morono Y."/>
            <person name="Uchiyama I."/>
            <person name="Ito T."/>
            <person name="Fujiyama A."/>
            <person name="Inagaki F."/>
            <person name="Takami H."/>
        </authorList>
    </citation>
    <scope>NUCLEOTIDE SEQUENCE</scope>
    <source>
        <strain evidence="1">Expedition CK06-06</strain>
    </source>
</reference>
<accession>X0UPJ3</accession>
<evidence type="ECO:0000313" key="1">
    <source>
        <dbReference type="EMBL" id="GAG01192.1"/>
    </source>
</evidence>
<dbReference type="AlphaFoldDB" id="X0UPJ3"/>
<gene>
    <name evidence="1" type="ORF">S01H1_37929</name>
</gene>
<sequence length="95" mass="10652">QCWQIPIDIRRENIKLDAEGITELRDEVYFITNDGKKRRFGGSGSYPSGGHAKIAPRPDIGAFDPATTSLVIREPVAIEIVPFELTFQNIPIIDR</sequence>